<feature type="domain" description="C2H2-type" evidence="8">
    <location>
        <begin position="846"/>
        <end position="869"/>
    </location>
</feature>
<dbReference type="EMBL" id="JBEAFC010000010">
    <property type="protein sequence ID" value="KAL1538912.1"/>
    <property type="molecule type" value="Genomic_DNA"/>
</dbReference>
<dbReference type="InterPro" id="IPR013087">
    <property type="entry name" value="Znf_C2H2_type"/>
</dbReference>
<feature type="compositionally biased region" description="Basic and acidic residues" evidence="7">
    <location>
        <begin position="625"/>
        <end position="643"/>
    </location>
</feature>
<dbReference type="Proteomes" id="UP001567538">
    <property type="component" value="Unassembled WGS sequence"/>
</dbReference>
<feature type="domain" description="Post-SET" evidence="11">
    <location>
        <begin position="1475"/>
        <end position="1491"/>
    </location>
</feature>
<keyword evidence="6" id="KW-0479">Metal-binding</keyword>
<feature type="domain" description="SET" evidence="9">
    <location>
        <begin position="1336"/>
        <end position="1468"/>
    </location>
</feature>
<feature type="region of interest" description="Disordered" evidence="7">
    <location>
        <begin position="623"/>
        <end position="654"/>
    </location>
</feature>
<name>A0ABD1G467_SALDI</name>
<dbReference type="InterPro" id="IPR046341">
    <property type="entry name" value="SET_dom_sf"/>
</dbReference>
<dbReference type="InterPro" id="IPR003616">
    <property type="entry name" value="Post-SET_dom"/>
</dbReference>
<dbReference type="PANTHER" id="PTHR47325">
    <property type="entry name" value="HISTONE-LYSINE N-METHYLTRANSFERASE SUVR5"/>
    <property type="match status" value="1"/>
</dbReference>
<dbReference type="InterPro" id="IPR040689">
    <property type="entry name" value="SUVR5_Znf-C2H2_3rpt"/>
</dbReference>
<dbReference type="InterPro" id="IPR001214">
    <property type="entry name" value="SET_dom"/>
</dbReference>
<evidence type="ECO:0000256" key="5">
    <source>
        <dbReference type="ARBA" id="ARBA00022691"/>
    </source>
</evidence>
<evidence type="ECO:0000256" key="7">
    <source>
        <dbReference type="SAM" id="MobiDB-lite"/>
    </source>
</evidence>
<comment type="caution">
    <text evidence="12">The sequence shown here is derived from an EMBL/GenBank/DDBJ whole genome shotgun (WGS) entry which is preliminary data.</text>
</comment>
<dbReference type="SMART" id="SM00355">
    <property type="entry name" value="ZnF_C2H2"/>
    <property type="match status" value="4"/>
</dbReference>
<dbReference type="GO" id="GO:0005694">
    <property type="term" value="C:chromosome"/>
    <property type="evidence" value="ECO:0007669"/>
    <property type="project" value="UniProtKB-SubCell"/>
</dbReference>
<dbReference type="SMART" id="SM00317">
    <property type="entry name" value="SET"/>
    <property type="match status" value="1"/>
</dbReference>
<dbReference type="PROSITE" id="PS00028">
    <property type="entry name" value="ZINC_FINGER_C2H2_1"/>
    <property type="match status" value="3"/>
</dbReference>
<feature type="domain" description="Pre-SET" evidence="10">
    <location>
        <begin position="1257"/>
        <end position="1333"/>
    </location>
</feature>
<organism evidence="12 13">
    <name type="scientific">Salvia divinorum</name>
    <name type="common">Maria pastora</name>
    <name type="synonym">Diviner's sage</name>
    <dbReference type="NCBI Taxonomy" id="28513"/>
    <lineage>
        <taxon>Eukaryota</taxon>
        <taxon>Viridiplantae</taxon>
        <taxon>Streptophyta</taxon>
        <taxon>Embryophyta</taxon>
        <taxon>Tracheophyta</taxon>
        <taxon>Spermatophyta</taxon>
        <taxon>Magnoliopsida</taxon>
        <taxon>eudicotyledons</taxon>
        <taxon>Gunneridae</taxon>
        <taxon>Pentapetalae</taxon>
        <taxon>asterids</taxon>
        <taxon>lamiids</taxon>
        <taxon>Lamiales</taxon>
        <taxon>Lamiaceae</taxon>
        <taxon>Nepetoideae</taxon>
        <taxon>Mentheae</taxon>
        <taxon>Salviinae</taxon>
        <taxon>Salvia</taxon>
        <taxon>Salvia subgen. Calosphace</taxon>
    </lineage>
</organism>
<comment type="subcellular location">
    <subcellularLocation>
        <location evidence="1">Chromosome</location>
    </subcellularLocation>
</comment>
<dbReference type="GO" id="GO:0008270">
    <property type="term" value="F:zinc ion binding"/>
    <property type="evidence" value="ECO:0007669"/>
    <property type="project" value="UniProtKB-KW"/>
</dbReference>
<evidence type="ECO:0000259" key="10">
    <source>
        <dbReference type="PROSITE" id="PS50867"/>
    </source>
</evidence>
<keyword evidence="5" id="KW-0949">S-adenosyl-L-methionine</keyword>
<keyword evidence="6" id="KW-0863">Zinc-finger</keyword>
<feature type="domain" description="C2H2-type" evidence="8">
    <location>
        <begin position="880"/>
        <end position="908"/>
    </location>
</feature>
<evidence type="ECO:0000256" key="6">
    <source>
        <dbReference type="PROSITE-ProRule" id="PRU00042"/>
    </source>
</evidence>
<dbReference type="Gene3D" id="2.170.270.10">
    <property type="entry name" value="SET domain"/>
    <property type="match status" value="1"/>
</dbReference>
<accession>A0ABD1G467</accession>
<gene>
    <name evidence="12" type="ORF">AAHA92_27599</name>
</gene>
<evidence type="ECO:0000259" key="11">
    <source>
        <dbReference type="PROSITE" id="PS50868"/>
    </source>
</evidence>
<feature type="compositionally biased region" description="Basic and acidic residues" evidence="7">
    <location>
        <begin position="11"/>
        <end position="28"/>
    </location>
</feature>
<evidence type="ECO:0000259" key="8">
    <source>
        <dbReference type="PROSITE" id="PS50157"/>
    </source>
</evidence>
<evidence type="ECO:0000256" key="4">
    <source>
        <dbReference type="ARBA" id="ARBA00022679"/>
    </source>
</evidence>
<dbReference type="PROSITE" id="PS50157">
    <property type="entry name" value="ZINC_FINGER_C2H2_2"/>
    <property type="match status" value="3"/>
</dbReference>
<sequence length="1491" mass="168080">MEVLPCAPHVGESDCPKPEQETAFKDDGKSGCLQGSDYVVRRDLKFDDLTLTVGESYEVREDGGQFTVEGFPTLDGGSNEDTYFDYDLDGQTLSCYSHDSEENNFEKTDDFAEPGHILENSHPILNTIGGGVSSNHQEGSPHLEIKGLDEPQAVWVKWRGQWQSGIRCARADWPLSTLKAKPTHDRKQYLVIFFPRTRNYSWADVQLVRSINEFPNPIAYKTHQVGIKMVKDLTLARRFIVQKLAVGMLNILDQLNREALTESARDVMVLKDFAMEASHCKDYSNLGKMLLKLQNMILMRCITSDWLLKSLESWKQRCHDANSAECIEMLKEELSDSILWNEVNLQSSEAAQLDGGSDWKSWKSEVMKWFSVSHPISTVVALEQPVSDSPLTMELQTPKKRPKLEVRRADTHVSGTHQSVPVETDASFFNGYMNSALLDAETLKRNSPVEVADLAGSTSCAANNWNDIVVEAGNMAITKTREVDLTPSSVVTHKFSESGNHNRQCMAFIEAKGRQCVRYASEGDVYCCVHLSSRFIGSSAKTEVTTPTDSPMCGGTTVLGTKCKHRALIGSSFCKKHRPHDGKNISSPVNKLKRKFEENLMYPEGTGPTNLVLSREDAIPADPLLMDKGKDHPQESSVSEKTEQPQQNSPSEETLQCIGSWPQVGEPCLESPKRHSLYCDQHIPSWLKRARNGKSRIVSKEVFMELLKNCQSRERKLQLHQACELFYRLLKSILSLRNPVPQEVQFQWAIAEASKDTGVGEFLMKLVFSEKERLKKLWDLGDGQSLQVSSTIENLSPVQVQMLKDSCEETVIKCKICSETLTDDQALGKHWIDSHKKEAQWLFRGYVCAICLDSFTNRKILETHVQERHHVQFVEQCMLLQCIPCGSHFGNPDELWSHVLSVHSSNLSLSSTAQQQDTSSLHKIEANKLGSVEHAKFDNQSVNRRFICRFCGLKFDLLPDLGRHHQAAHMGEQTSSVPRLKKKGIQFYAQKLKSGRLTRPGFKKALTSASYKIRNRSVQNLKKRIQASSSIVPTEFMVQPSVPDAVTLGRLADSQCSAVAKILISEIKKTKLRPNNSEILSIASSACCKVSLQASLEEKYGVLPDRLYLRAAKLCSDHNIIVEWHRDDFICPKGCLQSVRFPFLSPLVPSSDNSFKNRCSPVPNLLSSEWTLDECHCVIDSQHFSMDLSEKNVILCDDISFGQEPMPIACVVDENILNAEGPDGQSTEYSFPWESFTYVRKPLLDESLVLESESLQLGCACAHSTCSSETCDHVYLFDNDYEDAKDIYGKPMHRRFPYDERGCIILEEGYLVYECNQRCSCSRACQNRVLQNGVQVKLEIFKTEKKGWAVRARQAIPRGLFVCEYIGEVIDENEANERRSRYCTVGCGYFYEIDARINDMSRLMEGQVSYVIDATNYGNVSRYINHSCSPNLVNHQVLIESMDSKLAHIGLYASRDIALGEELTYDFRYKLLAGEGRRCECGASNCRGRLY</sequence>
<keyword evidence="13" id="KW-1185">Reference proteome</keyword>
<dbReference type="EC" id="2.1.1.354" evidence="12"/>
<protein>
    <submittedName>
        <fullName evidence="12">[histone H3]-lysine(4) N-trimethyltransferase</fullName>
        <ecNumber evidence="12">2.1.1.354</ecNumber>
    </submittedName>
</protein>
<keyword evidence="3 12" id="KW-0489">Methyltransferase</keyword>
<proteinExistence type="predicted"/>
<evidence type="ECO:0000313" key="12">
    <source>
        <dbReference type="EMBL" id="KAL1538912.1"/>
    </source>
</evidence>
<dbReference type="GO" id="GO:0032259">
    <property type="term" value="P:methylation"/>
    <property type="evidence" value="ECO:0007669"/>
    <property type="project" value="UniProtKB-KW"/>
</dbReference>
<dbReference type="GO" id="GO:0140999">
    <property type="term" value="F:histone H3K4 trimethyltransferase activity"/>
    <property type="evidence" value="ECO:0007669"/>
    <property type="project" value="UniProtKB-EC"/>
</dbReference>
<evidence type="ECO:0000256" key="2">
    <source>
        <dbReference type="ARBA" id="ARBA00022454"/>
    </source>
</evidence>
<feature type="compositionally biased region" description="Polar residues" evidence="7">
    <location>
        <begin position="644"/>
        <end position="654"/>
    </location>
</feature>
<keyword evidence="4 12" id="KW-0808">Transferase</keyword>
<dbReference type="SMART" id="SM00468">
    <property type="entry name" value="PreSET"/>
    <property type="match status" value="1"/>
</dbReference>
<dbReference type="PROSITE" id="PS50868">
    <property type="entry name" value="POST_SET"/>
    <property type="match status" value="1"/>
</dbReference>
<reference evidence="12 13" key="1">
    <citation type="submission" date="2024-06" db="EMBL/GenBank/DDBJ databases">
        <title>A chromosome level genome sequence of Diviner's sage (Salvia divinorum).</title>
        <authorList>
            <person name="Ford S.A."/>
            <person name="Ro D.-K."/>
            <person name="Ness R.W."/>
            <person name="Phillips M.A."/>
        </authorList>
    </citation>
    <scope>NUCLEOTIDE SEQUENCE [LARGE SCALE GENOMIC DNA]</scope>
    <source>
        <strain evidence="12">SAF-2024a</strain>
        <tissue evidence="12">Leaf</tissue>
    </source>
</reference>
<feature type="domain" description="C2H2-type" evidence="8">
    <location>
        <begin position="946"/>
        <end position="974"/>
    </location>
</feature>
<dbReference type="PROSITE" id="PS50867">
    <property type="entry name" value="PRE_SET"/>
    <property type="match status" value="1"/>
</dbReference>
<dbReference type="Pfam" id="PF05033">
    <property type="entry name" value="Pre-SET"/>
    <property type="match status" value="1"/>
</dbReference>
<keyword evidence="6" id="KW-0862">Zinc</keyword>
<dbReference type="PROSITE" id="PS50280">
    <property type="entry name" value="SET"/>
    <property type="match status" value="1"/>
</dbReference>
<dbReference type="PANTHER" id="PTHR47325:SF1">
    <property type="entry name" value="HISTONE-LYSINE N-METHYLTRANSFERASE SUVR5"/>
    <property type="match status" value="1"/>
</dbReference>
<dbReference type="Gene3D" id="3.30.160.60">
    <property type="entry name" value="Classic Zinc Finger"/>
    <property type="match status" value="1"/>
</dbReference>
<keyword evidence="2" id="KW-0158">Chromosome</keyword>
<evidence type="ECO:0000259" key="9">
    <source>
        <dbReference type="PROSITE" id="PS50280"/>
    </source>
</evidence>
<dbReference type="InterPro" id="IPR007728">
    <property type="entry name" value="Pre-SET_dom"/>
</dbReference>
<evidence type="ECO:0000313" key="13">
    <source>
        <dbReference type="Proteomes" id="UP001567538"/>
    </source>
</evidence>
<evidence type="ECO:0000256" key="1">
    <source>
        <dbReference type="ARBA" id="ARBA00004286"/>
    </source>
</evidence>
<feature type="region of interest" description="Disordered" evidence="7">
    <location>
        <begin position="1"/>
        <end position="28"/>
    </location>
</feature>
<dbReference type="SUPFAM" id="SSF82199">
    <property type="entry name" value="SET domain"/>
    <property type="match status" value="1"/>
</dbReference>
<dbReference type="Pfam" id="PF18868">
    <property type="entry name" value="zf-C2H2_3rep"/>
    <property type="match status" value="1"/>
</dbReference>
<dbReference type="Pfam" id="PF00856">
    <property type="entry name" value="SET"/>
    <property type="match status" value="1"/>
</dbReference>
<evidence type="ECO:0000256" key="3">
    <source>
        <dbReference type="ARBA" id="ARBA00022603"/>
    </source>
</evidence>